<evidence type="ECO:0008006" key="4">
    <source>
        <dbReference type="Google" id="ProtNLM"/>
    </source>
</evidence>
<proteinExistence type="predicted"/>
<evidence type="ECO:0000313" key="3">
    <source>
        <dbReference type="Proteomes" id="UP001562425"/>
    </source>
</evidence>
<protein>
    <recommendedName>
        <fullName evidence="4">PIN domain-containing protein</fullName>
    </recommendedName>
</protein>
<evidence type="ECO:0000313" key="2">
    <source>
        <dbReference type="EMBL" id="KAL1403911.1"/>
    </source>
</evidence>
<evidence type="ECO:0000256" key="1">
    <source>
        <dbReference type="SAM" id="MobiDB-lite"/>
    </source>
</evidence>
<organism evidence="2 3">
    <name type="scientific">Culex pipiens pipiens</name>
    <name type="common">Northern house mosquito</name>
    <dbReference type="NCBI Taxonomy" id="38569"/>
    <lineage>
        <taxon>Eukaryota</taxon>
        <taxon>Metazoa</taxon>
        <taxon>Ecdysozoa</taxon>
        <taxon>Arthropoda</taxon>
        <taxon>Hexapoda</taxon>
        <taxon>Insecta</taxon>
        <taxon>Pterygota</taxon>
        <taxon>Neoptera</taxon>
        <taxon>Endopterygota</taxon>
        <taxon>Diptera</taxon>
        <taxon>Nematocera</taxon>
        <taxon>Culicoidea</taxon>
        <taxon>Culicidae</taxon>
        <taxon>Culicinae</taxon>
        <taxon>Culicini</taxon>
        <taxon>Culex</taxon>
        <taxon>Culex</taxon>
    </lineage>
</organism>
<sequence length="418" mass="43967">MLVVSLCSAKKATMSVTIDTHVLYAMLTKANKLGQVAQELMLQDVCTVSPKVKVPIHFFYQLKDCADNLSRIAEEIDRPHYLDIKRAYLPYPPPGRGGSYLQGTDNRPRANGGENVSEQSLLFVGKPQRTLIPIKGTGGAVAAVHQSGAHSGQVKAVVADERGSSVTTQQLPEVDGGAVAAAHESGAHSGQVKAVVADARGSSVTTQQLPEVDGGAVAAALQTGEHSGQVEAVGNRELPTNQWIPNYILTIITITNCMLMATFKLKPRPRADLTLLSLLQSNLARMVSCCETVNNKNSLVVGSTAGSTAGSMAGSMAGSTAGSTAGIIAAVRITSVNSAEATGAPNSIKSNGVALNGTETIIQWVRPKGRNTIGATVRNKGQAHPEIPDTIFIDLFTKPETINSGRSSDGTKRCYCYF</sequence>
<keyword evidence="3" id="KW-1185">Reference proteome</keyword>
<dbReference type="Proteomes" id="UP001562425">
    <property type="component" value="Unassembled WGS sequence"/>
</dbReference>
<reference evidence="2 3" key="1">
    <citation type="submission" date="2024-05" db="EMBL/GenBank/DDBJ databases">
        <title>Culex pipiens pipiens assembly and annotation.</title>
        <authorList>
            <person name="Alout H."/>
            <person name="Durand T."/>
        </authorList>
    </citation>
    <scope>NUCLEOTIDE SEQUENCE [LARGE SCALE GENOMIC DNA]</scope>
    <source>
        <strain evidence="2">HA-2024</strain>
        <tissue evidence="2">Whole body</tissue>
    </source>
</reference>
<dbReference type="AlphaFoldDB" id="A0ABD1DVZ1"/>
<name>A0ABD1DVZ1_CULPP</name>
<comment type="caution">
    <text evidence="2">The sequence shown here is derived from an EMBL/GenBank/DDBJ whole genome shotgun (WGS) entry which is preliminary data.</text>
</comment>
<feature type="region of interest" description="Disordered" evidence="1">
    <location>
        <begin position="95"/>
        <end position="114"/>
    </location>
</feature>
<accession>A0ABD1DVZ1</accession>
<gene>
    <name evidence="2" type="ORF">pipiens_005513</name>
</gene>
<dbReference type="EMBL" id="JBEHCU010001006">
    <property type="protein sequence ID" value="KAL1403911.1"/>
    <property type="molecule type" value="Genomic_DNA"/>
</dbReference>